<evidence type="ECO:0000313" key="3">
    <source>
        <dbReference type="EMBL" id="MBA8887787.1"/>
    </source>
</evidence>
<organism evidence="3 4">
    <name type="scientific">Dokdonella fugitiva</name>
    <dbReference type="NCBI Taxonomy" id="328517"/>
    <lineage>
        <taxon>Bacteria</taxon>
        <taxon>Pseudomonadati</taxon>
        <taxon>Pseudomonadota</taxon>
        <taxon>Gammaproteobacteria</taxon>
        <taxon>Lysobacterales</taxon>
        <taxon>Rhodanobacteraceae</taxon>
        <taxon>Dokdonella</taxon>
    </lineage>
</organism>
<dbReference type="InterPro" id="IPR000601">
    <property type="entry name" value="PKD_dom"/>
</dbReference>
<dbReference type="InterPro" id="IPR011041">
    <property type="entry name" value="Quinoprot_gluc/sorb_DH_b-prop"/>
</dbReference>
<dbReference type="Gene3D" id="2.120.10.30">
    <property type="entry name" value="TolB, C-terminal domain"/>
    <property type="match status" value="1"/>
</dbReference>
<accession>A0A839ETI1</accession>
<dbReference type="RefSeq" id="WP_182530824.1">
    <property type="nucleotide sequence ID" value="NZ_JACGXL010000002.1"/>
</dbReference>
<comment type="caution">
    <text evidence="3">The sequence shown here is derived from an EMBL/GenBank/DDBJ whole genome shotgun (WGS) entry which is preliminary data.</text>
</comment>
<dbReference type="Gene3D" id="2.60.40.10">
    <property type="entry name" value="Immunoglobulins"/>
    <property type="match status" value="1"/>
</dbReference>
<protein>
    <submittedName>
        <fullName evidence="3">Glucose/arabinose dehydrogenase</fullName>
    </submittedName>
</protein>
<dbReference type="SUPFAM" id="SSF50952">
    <property type="entry name" value="Soluble quinoprotein glucose dehydrogenase"/>
    <property type="match status" value="1"/>
</dbReference>
<dbReference type="InterPro" id="IPR035986">
    <property type="entry name" value="PKD_dom_sf"/>
</dbReference>
<dbReference type="PANTHER" id="PTHR19328">
    <property type="entry name" value="HEDGEHOG-INTERACTING PROTEIN"/>
    <property type="match status" value="1"/>
</dbReference>
<dbReference type="EMBL" id="JACGXL010000002">
    <property type="protein sequence ID" value="MBA8887787.1"/>
    <property type="molecule type" value="Genomic_DNA"/>
</dbReference>
<proteinExistence type="predicted"/>
<dbReference type="PANTHER" id="PTHR19328:SF13">
    <property type="entry name" value="HIPL1 PROTEIN"/>
    <property type="match status" value="1"/>
</dbReference>
<feature type="region of interest" description="Disordered" evidence="1">
    <location>
        <begin position="213"/>
        <end position="247"/>
    </location>
</feature>
<feature type="domain" description="PKD" evidence="2">
    <location>
        <begin position="496"/>
        <end position="581"/>
    </location>
</feature>
<dbReference type="InterPro" id="IPR012938">
    <property type="entry name" value="Glc/Sorbosone_DH"/>
</dbReference>
<dbReference type="PROSITE" id="PS50093">
    <property type="entry name" value="PKD"/>
    <property type="match status" value="1"/>
</dbReference>
<dbReference type="InterPro" id="IPR013783">
    <property type="entry name" value="Ig-like_fold"/>
</dbReference>
<dbReference type="Proteomes" id="UP000550401">
    <property type="component" value="Unassembled WGS sequence"/>
</dbReference>
<dbReference type="AlphaFoldDB" id="A0A839ETI1"/>
<gene>
    <name evidence="3" type="ORF">FHW12_002001</name>
</gene>
<dbReference type="InterPro" id="IPR011042">
    <property type="entry name" value="6-blade_b-propeller_TolB-like"/>
</dbReference>
<dbReference type="Pfam" id="PF07995">
    <property type="entry name" value="GSDH"/>
    <property type="match status" value="2"/>
</dbReference>
<keyword evidence="4" id="KW-1185">Reference proteome</keyword>
<reference evidence="3 4" key="1">
    <citation type="submission" date="2020-07" db="EMBL/GenBank/DDBJ databases">
        <title>Genomic Encyclopedia of Type Strains, Phase IV (KMG-V): Genome sequencing to study the core and pangenomes of soil and plant-associated prokaryotes.</title>
        <authorList>
            <person name="Whitman W."/>
        </authorList>
    </citation>
    <scope>NUCLEOTIDE SEQUENCE [LARGE SCALE GENOMIC DNA]</scope>
    <source>
        <strain evidence="3 4">RH2WT43</strain>
    </source>
</reference>
<evidence type="ECO:0000313" key="4">
    <source>
        <dbReference type="Proteomes" id="UP000550401"/>
    </source>
</evidence>
<dbReference type="Pfam" id="PF18911">
    <property type="entry name" value="PKD_4"/>
    <property type="match status" value="1"/>
</dbReference>
<dbReference type="CDD" id="cd00146">
    <property type="entry name" value="PKD"/>
    <property type="match status" value="1"/>
</dbReference>
<name>A0A839ETI1_9GAMM</name>
<evidence type="ECO:0000256" key="1">
    <source>
        <dbReference type="SAM" id="MobiDB-lite"/>
    </source>
</evidence>
<dbReference type="SUPFAM" id="SSF49299">
    <property type="entry name" value="PKD domain"/>
    <property type="match status" value="1"/>
</dbReference>
<sequence>MRTLVAGLLALVVVPALGQSLPAGFRRTDPIANRTLPVGVFFAHDGRVFVPEKSGLVWVYQNLLDVNPQVFADLRDRVHDNWDRGLLGFALDPGFPEMPYVYVQYAYNGGLFPGSDPVPWVPRWPSCAPGDLCGVNGGTDYCPSPPGDTTNGGGCVIGARVSRLTVSGGVAGDEQVLVEDWYQQFPSHSIGTIAFGPDGYLYAGGGDGASFNGHDYGQWGNPSWPDQRSPLNPGNPTDPATNHGGSLRSQGLEIEAQYNAAGHDIWLDGAIIRIDPATGAGAPGNPLATDPQANARRIVAYGLRNPFRFTLRPGTGEVWVGDVGENTWEEINRIPDPSQPNPVLQNFGWPCYEGRGHHAGFSGPICTALYAAGDTGGRTRQSPPWYTYVHSGSSDITGLAFYTGTSYPPQYHDSLFFADNSRTIIFNIPFVDANADGIPDAPADSGATAFYGGGNATAVHLGTGPGGDVFFANINTGKISRLSYCGGGCTNVAPSAAVALAAGSVAGGAPRTVAFSAANSVDANAGDVLAYAWDLDGDGVFDDGTAVDASRFYAADGTHDVAMQVSDNHGGVDVARMRITVGNAAPSVAITSPASSLAWASGDAVALAATSSDAEQGTLPDAALAWQVYREDCLAPDFTGCSESLLGGFSGASTAFTAPDAAFPAYLRIVLTGTDSGGLTDTREVSIFPLTAQVTLASDPAGLALAFDGGAPSASPSAHTVIVNANFAVAAPSPQSLAGTQYAFASWSDGGAADHLAHVAAAGASTLVASFVAPADLSLALDDGATVVLTGRRHAWTITLADAGVNALAGVAVASLATAGLDDVGWSCSATPGSSCGAGGSGDIDDVADLASGGVATYVVDAYVRADAPSSVGVSASAQVPPGYANASPGDDSASDVDVVQYDLVFRDGFDPPA</sequence>
<feature type="compositionally biased region" description="Polar residues" evidence="1">
    <location>
        <begin position="220"/>
        <end position="247"/>
    </location>
</feature>
<evidence type="ECO:0000259" key="2">
    <source>
        <dbReference type="PROSITE" id="PS50093"/>
    </source>
</evidence>